<dbReference type="Pfam" id="PF09346">
    <property type="entry name" value="SMI1_KNR4"/>
    <property type="match status" value="1"/>
</dbReference>
<evidence type="ECO:0000313" key="3">
    <source>
        <dbReference type="Proteomes" id="UP000184097"/>
    </source>
</evidence>
<evidence type="ECO:0000259" key="1">
    <source>
        <dbReference type="Pfam" id="PF09346"/>
    </source>
</evidence>
<accession>A0A1M7RS19</accession>
<feature type="domain" description="Knr4/Smi1-like" evidence="1">
    <location>
        <begin position="16"/>
        <end position="130"/>
    </location>
</feature>
<name>A0A1M7RS19_9FIRM</name>
<reference evidence="2 3" key="1">
    <citation type="submission" date="2016-12" db="EMBL/GenBank/DDBJ databases">
        <authorList>
            <person name="Song W.-J."/>
            <person name="Kurnit D.M."/>
        </authorList>
    </citation>
    <scope>NUCLEOTIDE SEQUENCE [LARGE SCALE GENOMIC DNA]</scope>
    <source>
        <strain evidence="2 3">DSM 14810</strain>
    </source>
</reference>
<dbReference type="EMBL" id="FRDH01000003">
    <property type="protein sequence ID" value="SHN49024.1"/>
    <property type="molecule type" value="Genomic_DNA"/>
</dbReference>
<organism evidence="2 3">
    <name type="scientific">Butyrivibrio hungatei DSM 14810</name>
    <dbReference type="NCBI Taxonomy" id="1121132"/>
    <lineage>
        <taxon>Bacteria</taxon>
        <taxon>Bacillati</taxon>
        <taxon>Bacillota</taxon>
        <taxon>Clostridia</taxon>
        <taxon>Lachnospirales</taxon>
        <taxon>Lachnospiraceae</taxon>
        <taxon>Butyrivibrio</taxon>
    </lineage>
</organism>
<dbReference type="InterPro" id="IPR018958">
    <property type="entry name" value="Knr4/Smi1-like_dom"/>
</dbReference>
<protein>
    <recommendedName>
        <fullName evidence="1">Knr4/Smi1-like domain-containing protein</fullName>
    </recommendedName>
</protein>
<dbReference type="InterPro" id="IPR037883">
    <property type="entry name" value="Knr4/Smi1-like_sf"/>
</dbReference>
<dbReference type="AlphaFoldDB" id="A0A1M7RS19"/>
<evidence type="ECO:0000313" key="2">
    <source>
        <dbReference type="EMBL" id="SHN49024.1"/>
    </source>
</evidence>
<dbReference type="Proteomes" id="UP000184097">
    <property type="component" value="Unassembled WGS sequence"/>
</dbReference>
<sequence length="145" mass="16963">MNIRLLNNSSSGFYKVDENEIALLREKIKSEIPADLVELWNKIGYGFLISENNNVNRIMDPLSVIDFRFGQGDFEYLPDIEIYKEFQNDKLIFFESNESAYISIGISEENSGKIYYYDTQVAANLDDFFEKIKANDMYYVDLLEM</sequence>
<dbReference type="RefSeq" id="WP_072700297.1">
    <property type="nucleotide sequence ID" value="NZ_FRDH01000003.1"/>
</dbReference>
<gene>
    <name evidence="2" type="ORF">SAMN02745247_00222</name>
</gene>
<proteinExistence type="predicted"/>
<dbReference type="SUPFAM" id="SSF160631">
    <property type="entry name" value="SMI1/KNR4-like"/>
    <property type="match status" value="1"/>
</dbReference>